<dbReference type="GO" id="GO:0005886">
    <property type="term" value="C:plasma membrane"/>
    <property type="evidence" value="ECO:0007669"/>
    <property type="project" value="UniProtKB-SubCell"/>
</dbReference>
<evidence type="ECO:0000313" key="11">
    <source>
        <dbReference type="EMBL" id="MBB5684783.1"/>
    </source>
</evidence>
<feature type="transmembrane region" description="Helical" evidence="9">
    <location>
        <begin position="280"/>
        <end position="303"/>
    </location>
</feature>
<feature type="transmembrane region" description="Helical" evidence="9">
    <location>
        <begin position="315"/>
        <end position="335"/>
    </location>
</feature>
<dbReference type="InterPro" id="IPR020846">
    <property type="entry name" value="MFS_dom"/>
</dbReference>
<accession>A0A7W9ED04</accession>
<keyword evidence="6" id="KW-0769">Symport</keyword>
<feature type="transmembrane region" description="Helical" evidence="9">
    <location>
        <begin position="406"/>
        <end position="423"/>
    </location>
</feature>
<dbReference type="RefSeq" id="WP_184015383.1">
    <property type="nucleotide sequence ID" value="NZ_JACIJC010000001.1"/>
</dbReference>
<keyword evidence="4" id="KW-1003">Cell membrane</keyword>
<dbReference type="PROSITE" id="PS50850">
    <property type="entry name" value="MFS"/>
    <property type="match status" value="1"/>
</dbReference>
<evidence type="ECO:0000256" key="4">
    <source>
        <dbReference type="ARBA" id="ARBA00022475"/>
    </source>
</evidence>
<dbReference type="GO" id="GO:0015293">
    <property type="term" value="F:symporter activity"/>
    <property type="evidence" value="ECO:0007669"/>
    <property type="project" value="UniProtKB-KW"/>
</dbReference>
<evidence type="ECO:0000256" key="3">
    <source>
        <dbReference type="ARBA" id="ARBA00022448"/>
    </source>
</evidence>
<evidence type="ECO:0000256" key="8">
    <source>
        <dbReference type="ARBA" id="ARBA00023136"/>
    </source>
</evidence>
<evidence type="ECO:0000259" key="10">
    <source>
        <dbReference type="PROSITE" id="PS50850"/>
    </source>
</evidence>
<feature type="transmembrane region" description="Helical" evidence="9">
    <location>
        <begin position="63"/>
        <end position="88"/>
    </location>
</feature>
<keyword evidence="3" id="KW-0813">Transport</keyword>
<keyword evidence="7 9" id="KW-1133">Transmembrane helix</keyword>
<feature type="transmembrane region" description="Helical" evidence="9">
    <location>
        <begin position="163"/>
        <end position="184"/>
    </location>
</feature>
<dbReference type="PROSITE" id="PS00217">
    <property type="entry name" value="SUGAR_TRANSPORT_2"/>
    <property type="match status" value="1"/>
</dbReference>
<reference evidence="11 12" key="1">
    <citation type="submission" date="2020-08" db="EMBL/GenBank/DDBJ databases">
        <title>Genomic Encyclopedia of Type Strains, Phase IV (KMG-IV): sequencing the most valuable type-strain genomes for metagenomic binning, comparative biology and taxonomic classification.</title>
        <authorList>
            <person name="Goeker M."/>
        </authorList>
    </citation>
    <scope>NUCLEOTIDE SEQUENCE [LARGE SCALE GENOMIC DNA]</scope>
    <source>
        <strain evidence="11 12">DSM 25079</strain>
    </source>
</reference>
<evidence type="ECO:0000256" key="9">
    <source>
        <dbReference type="SAM" id="Phobius"/>
    </source>
</evidence>
<dbReference type="InterPro" id="IPR005829">
    <property type="entry name" value="Sugar_transporter_CS"/>
</dbReference>
<keyword evidence="5 9" id="KW-0812">Transmembrane</keyword>
<feature type="transmembrane region" description="Helical" evidence="9">
    <location>
        <begin position="95"/>
        <end position="114"/>
    </location>
</feature>
<feature type="transmembrane region" description="Helical" evidence="9">
    <location>
        <begin position="126"/>
        <end position="151"/>
    </location>
</feature>
<feature type="transmembrane region" description="Helical" evidence="9">
    <location>
        <begin position="341"/>
        <end position="367"/>
    </location>
</feature>
<dbReference type="PROSITE" id="PS00216">
    <property type="entry name" value="SUGAR_TRANSPORT_1"/>
    <property type="match status" value="1"/>
</dbReference>
<evidence type="ECO:0000256" key="2">
    <source>
        <dbReference type="ARBA" id="ARBA00008240"/>
    </source>
</evidence>
<dbReference type="PANTHER" id="PTHR43528:SF3">
    <property type="entry name" value="CITRATE-PROTON SYMPORTER"/>
    <property type="match status" value="1"/>
</dbReference>
<evidence type="ECO:0000256" key="7">
    <source>
        <dbReference type="ARBA" id="ARBA00022989"/>
    </source>
</evidence>
<feature type="transmembrane region" description="Helical" evidence="9">
    <location>
        <begin position="379"/>
        <end position="400"/>
    </location>
</feature>
<keyword evidence="8 9" id="KW-0472">Membrane</keyword>
<dbReference type="FunFam" id="1.20.1250.20:FF:000001">
    <property type="entry name" value="Dicarboxylate MFS transporter"/>
    <property type="match status" value="1"/>
</dbReference>
<feature type="domain" description="Major facilitator superfamily (MFS) profile" evidence="10">
    <location>
        <begin position="24"/>
        <end position="430"/>
    </location>
</feature>
<dbReference type="Proteomes" id="UP000549617">
    <property type="component" value="Unassembled WGS sequence"/>
</dbReference>
<gene>
    <name evidence="11" type="ORF">FHS49_000774</name>
</gene>
<dbReference type="InterPro" id="IPR036259">
    <property type="entry name" value="MFS_trans_sf"/>
</dbReference>
<comment type="similarity">
    <text evidence="2">Belongs to the major facilitator superfamily. Metabolite:H+ Symporter (MHS) family (TC 2.A.1.6) family.</text>
</comment>
<comment type="caution">
    <text evidence="11">The sequence shown here is derived from an EMBL/GenBank/DDBJ whole genome shotgun (WGS) entry which is preliminary data.</text>
</comment>
<evidence type="ECO:0000313" key="12">
    <source>
        <dbReference type="Proteomes" id="UP000549617"/>
    </source>
</evidence>
<dbReference type="InterPro" id="IPR051084">
    <property type="entry name" value="H+-coupled_symporters"/>
</dbReference>
<evidence type="ECO:0000256" key="1">
    <source>
        <dbReference type="ARBA" id="ARBA00004651"/>
    </source>
</evidence>
<sequence>MPDERQRQAESDGELYRPGQRARIVTGVTIGNALEFFDITVYSFVAVTIGKVFFPDFSPYSQLLFSVGTFGVGFVTRPLGGLMLGAYADRAGRKAAMTLTLGLMALGSALIGLAPTYDQVGILAPLILVFARLLQGFSAGGEVGASTALLVELATPRTRSFYASWQLASQGLGVGFGALIATGTSYFLDADDFLHWGWRVPFLIGTLILPVGLYIRRTLKEPATTKSARDAARHPLAELLLNHKRNLALAVMLTIGGTVSAYMITFYLPTYGITQLGLPMPSALLSGILGGIVTFVVAPIGGLAADRLPKKTIAISVRVILALAIVPAFLLLNAFPTSTTLLVTVGLLASLQALGSAATMAIIPSLLPRHLRATGMGMVYAIGVAIFGGFAQLVAVWLVQSTGSKISPAYYVIFCIAISLLALTKIEDRSAQNID</sequence>
<keyword evidence="12" id="KW-1185">Reference proteome</keyword>
<feature type="transmembrane region" description="Helical" evidence="9">
    <location>
        <begin position="247"/>
        <end position="268"/>
    </location>
</feature>
<dbReference type="Gene3D" id="1.20.1250.20">
    <property type="entry name" value="MFS general substrate transporter like domains"/>
    <property type="match status" value="2"/>
</dbReference>
<dbReference type="PANTHER" id="PTHR43528">
    <property type="entry name" value="ALPHA-KETOGLUTARATE PERMEASE"/>
    <property type="match status" value="1"/>
</dbReference>
<evidence type="ECO:0000256" key="5">
    <source>
        <dbReference type="ARBA" id="ARBA00022692"/>
    </source>
</evidence>
<comment type="subcellular location">
    <subcellularLocation>
        <location evidence="1">Cell membrane</location>
        <topology evidence="1">Multi-pass membrane protein</topology>
    </subcellularLocation>
</comment>
<dbReference type="EMBL" id="JACIJC010000001">
    <property type="protein sequence ID" value="MBB5684783.1"/>
    <property type="molecule type" value="Genomic_DNA"/>
</dbReference>
<dbReference type="InterPro" id="IPR011701">
    <property type="entry name" value="MFS"/>
</dbReference>
<organism evidence="11 12">
    <name type="scientific">Sphingobium boeckii</name>
    <dbReference type="NCBI Taxonomy" id="1082345"/>
    <lineage>
        <taxon>Bacteria</taxon>
        <taxon>Pseudomonadati</taxon>
        <taxon>Pseudomonadota</taxon>
        <taxon>Alphaproteobacteria</taxon>
        <taxon>Sphingomonadales</taxon>
        <taxon>Sphingomonadaceae</taxon>
        <taxon>Sphingobium</taxon>
    </lineage>
</organism>
<proteinExistence type="inferred from homology"/>
<name>A0A7W9ED04_9SPHN</name>
<protein>
    <submittedName>
        <fullName evidence="11">MFS family permease</fullName>
    </submittedName>
</protein>
<feature type="transmembrane region" description="Helical" evidence="9">
    <location>
        <begin position="196"/>
        <end position="215"/>
    </location>
</feature>
<dbReference type="Pfam" id="PF07690">
    <property type="entry name" value="MFS_1"/>
    <property type="match status" value="1"/>
</dbReference>
<dbReference type="AlphaFoldDB" id="A0A7W9ED04"/>
<dbReference type="SUPFAM" id="SSF103473">
    <property type="entry name" value="MFS general substrate transporter"/>
    <property type="match status" value="1"/>
</dbReference>
<evidence type="ECO:0000256" key="6">
    <source>
        <dbReference type="ARBA" id="ARBA00022847"/>
    </source>
</evidence>